<evidence type="ECO:0000256" key="5">
    <source>
        <dbReference type="ARBA" id="ARBA00049773"/>
    </source>
</evidence>
<evidence type="ECO:0000256" key="4">
    <source>
        <dbReference type="ARBA" id="ARBA00049725"/>
    </source>
</evidence>
<name>A0A9D4LTG4_DREPO</name>
<protein>
    <recommendedName>
        <fullName evidence="5">ADP-ribosylhydrolase ARH1</fullName>
        <ecNumber evidence="4">3.2.2.19</ecNumber>
    </recommendedName>
    <alternativeName>
        <fullName evidence="6">ADP-ribose-L-arginine cleaving enzyme</fullName>
    </alternativeName>
    <alternativeName>
        <fullName evidence="7">[Protein ADP-ribosylarginine] hydrolase</fullName>
    </alternativeName>
</protein>
<dbReference type="InterPro" id="IPR012108">
    <property type="entry name" value="ADP-ribosylarg_hydro"/>
</dbReference>
<evidence type="ECO:0000313" key="9">
    <source>
        <dbReference type="EMBL" id="KAH3863487.1"/>
    </source>
</evidence>
<dbReference type="PIRSF" id="PIRSF016939">
    <property type="entry name" value="ADP_ribslarg_hdr"/>
    <property type="match status" value="1"/>
</dbReference>
<dbReference type="Proteomes" id="UP000828390">
    <property type="component" value="Unassembled WGS sequence"/>
</dbReference>
<evidence type="ECO:0000256" key="7">
    <source>
        <dbReference type="ARBA" id="ARBA00049810"/>
    </source>
</evidence>
<evidence type="ECO:0000256" key="2">
    <source>
        <dbReference type="ARBA" id="ARBA00022801"/>
    </source>
</evidence>
<dbReference type="EC" id="3.2.2.19" evidence="4"/>
<dbReference type="GO" id="GO:0003875">
    <property type="term" value="F:ADP-ribosylarginine hydrolase activity"/>
    <property type="evidence" value="ECO:0007669"/>
    <property type="project" value="UniProtKB-EC"/>
</dbReference>
<dbReference type="FunFam" id="1.10.4080.10:FF:000002">
    <property type="entry name" value="ADP-ribosylarginine hydrolase isoform X1"/>
    <property type="match status" value="1"/>
</dbReference>
<dbReference type="InterPro" id="IPR005502">
    <property type="entry name" value="Ribosyl_crysJ1"/>
</dbReference>
<feature type="binding site" evidence="8">
    <location>
        <position position="67"/>
    </location>
    <ligand>
        <name>Mg(2+)</name>
        <dbReference type="ChEBI" id="CHEBI:18420"/>
        <label>1</label>
    </ligand>
</feature>
<feature type="binding site" evidence="8">
    <location>
        <position position="66"/>
    </location>
    <ligand>
        <name>Mg(2+)</name>
        <dbReference type="ChEBI" id="CHEBI:18420"/>
        <label>1</label>
    </ligand>
</feature>
<accession>A0A9D4LTG4</accession>
<gene>
    <name evidence="9" type="ORF">DPMN_026476</name>
</gene>
<dbReference type="InterPro" id="IPR050792">
    <property type="entry name" value="ADP-ribosylglycohydrolase"/>
</dbReference>
<keyword evidence="10" id="KW-1185">Reference proteome</keyword>
<dbReference type="GO" id="GO:0051725">
    <property type="term" value="P:protein de-ADP-ribosylation"/>
    <property type="evidence" value="ECO:0007669"/>
    <property type="project" value="InterPro"/>
</dbReference>
<keyword evidence="2" id="KW-0378">Hydrolase</keyword>
<feature type="binding site" evidence="8">
    <location>
        <position position="315"/>
    </location>
    <ligand>
        <name>Mg(2+)</name>
        <dbReference type="ChEBI" id="CHEBI:18420"/>
        <label>1</label>
    </ligand>
</feature>
<evidence type="ECO:0000256" key="1">
    <source>
        <dbReference type="ARBA" id="ARBA00010702"/>
    </source>
</evidence>
<dbReference type="GO" id="GO:0000287">
    <property type="term" value="F:magnesium ion binding"/>
    <property type="evidence" value="ECO:0007669"/>
    <property type="project" value="InterPro"/>
</dbReference>
<dbReference type="InterPro" id="IPR036705">
    <property type="entry name" value="Ribosyl_crysJ1_sf"/>
</dbReference>
<reference evidence="9" key="1">
    <citation type="journal article" date="2019" name="bioRxiv">
        <title>The Genome of the Zebra Mussel, Dreissena polymorpha: A Resource for Invasive Species Research.</title>
        <authorList>
            <person name="McCartney M.A."/>
            <person name="Auch B."/>
            <person name="Kono T."/>
            <person name="Mallez S."/>
            <person name="Zhang Y."/>
            <person name="Obille A."/>
            <person name="Becker A."/>
            <person name="Abrahante J.E."/>
            <person name="Garbe J."/>
            <person name="Badalamenti J.P."/>
            <person name="Herman A."/>
            <person name="Mangelson H."/>
            <person name="Liachko I."/>
            <person name="Sullivan S."/>
            <person name="Sone E.D."/>
            <person name="Koren S."/>
            <person name="Silverstein K.A.T."/>
            <person name="Beckman K.B."/>
            <person name="Gohl D.M."/>
        </authorList>
    </citation>
    <scope>NUCLEOTIDE SEQUENCE</scope>
    <source>
        <strain evidence="9">Duluth1</strain>
        <tissue evidence="9">Whole animal</tissue>
    </source>
</reference>
<dbReference type="PANTHER" id="PTHR16222:SF26">
    <property type="entry name" value="ADP-RIBOSYLHYDROLASE ARH1"/>
    <property type="match status" value="1"/>
</dbReference>
<sequence length="360" mass="40596">MTLGDIKRMREKYEAAMVLSGVGDALGFKNGEWEYCTSGDQIHSEVHSRGGLENIDVRLPDWRVSDDTIFHIATGKALAEHGKIREKMPLFRKLAEEYKLRASALSKRSPGEVTLQSCRQLDPWTFNGHMIPFNPKGGGSGAAMRSMCIGLRFWKKEQIQDLVHVSVEAGMMTHHHPTGYLGSLASALFTSYAIQGRPTREWGVELLKNLPIAEEYVKSRKEFVRENMSAWPFFENSWKAYLKTRGIQDGRREPRFPENFNVAARDTFYRTLSYDGWGGSSGHDAPMIAYDALLGSCGSWRELCNRAMFHGGDSDTTGVIAGCWYGALYGYAGVPERNFKNLEFGTQLREIGKRLYDISH</sequence>
<comment type="cofactor">
    <cofactor evidence="8">
        <name>Mg(2+)</name>
        <dbReference type="ChEBI" id="CHEBI:18420"/>
    </cofactor>
    <text evidence="8">Binds 2 magnesium ions per subunit.</text>
</comment>
<evidence type="ECO:0000256" key="3">
    <source>
        <dbReference type="ARBA" id="ARBA00049582"/>
    </source>
</evidence>
<dbReference type="OrthoDB" id="10250509at2759"/>
<reference evidence="9" key="2">
    <citation type="submission" date="2020-11" db="EMBL/GenBank/DDBJ databases">
        <authorList>
            <person name="McCartney M.A."/>
            <person name="Auch B."/>
            <person name="Kono T."/>
            <person name="Mallez S."/>
            <person name="Becker A."/>
            <person name="Gohl D.M."/>
            <person name="Silverstein K.A.T."/>
            <person name="Koren S."/>
            <person name="Bechman K.B."/>
            <person name="Herman A."/>
            <person name="Abrahante J.E."/>
            <person name="Garbe J."/>
        </authorList>
    </citation>
    <scope>NUCLEOTIDE SEQUENCE</scope>
    <source>
        <strain evidence="9">Duluth1</strain>
        <tissue evidence="9">Whole animal</tissue>
    </source>
</reference>
<feature type="binding site" evidence="8">
    <location>
        <position position="316"/>
    </location>
    <ligand>
        <name>Mg(2+)</name>
        <dbReference type="ChEBI" id="CHEBI:18420"/>
        <label>1</label>
    </ligand>
</feature>
<feature type="binding site" evidence="8">
    <location>
        <position position="313"/>
    </location>
    <ligand>
        <name>Mg(2+)</name>
        <dbReference type="ChEBI" id="CHEBI:18420"/>
        <label>1</label>
    </ligand>
</feature>
<dbReference type="PANTHER" id="PTHR16222">
    <property type="entry name" value="ADP-RIBOSYLGLYCOHYDROLASE"/>
    <property type="match status" value="1"/>
</dbReference>
<evidence type="ECO:0000313" key="10">
    <source>
        <dbReference type="Proteomes" id="UP000828390"/>
    </source>
</evidence>
<keyword evidence="8" id="KW-0479">Metal-binding</keyword>
<proteinExistence type="inferred from homology"/>
<comment type="similarity">
    <text evidence="1">Belongs to the ADP-ribosylglycohydrolase family.</text>
</comment>
<dbReference type="Gene3D" id="1.10.4080.10">
    <property type="entry name" value="ADP-ribosylation/Crystallin J1"/>
    <property type="match status" value="1"/>
</dbReference>
<dbReference type="EMBL" id="JAIWYP010000002">
    <property type="protein sequence ID" value="KAH3863487.1"/>
    <property type="molecule type" value="Genomic_DNA"/>
</dbReference>
<evidence type="ECO:0000256" key="8">
    <source>
        <dbReference type="PIRSR" id="PIRSR605502-1"/>
    </source>
</evidence>
<dbReference type="Pfam" id="PF03747">
    <property type="entry name" value="ADP_ribosyl_GH"/>
    <property type="match status" value="1"/>
</dbReference>
<dbReference type="SUPFAM" id="SSF101478">
    <property type="entry name" value="ADP-ribosylglycohydrolase"/>
    <property type="match status" value="1"/>
</dbReference>
<dbReference type="AlphaFoldDB" id="A0A9D4LTG4"/>
<keyword evidence="8" id="KW-0460">Magnesium</keyword>
<comment type="function">
    <text evidence="3">Specifically acts as an arginine mono-ADP-ribosylhydrolase by mediating the removal of mono-ADP-ribose attached to arginine residues on proteins.</text>
</comment>
<feature type="binding site" evidence="8">
    <location>
        <position position="65"/>
    </location>
    <ligand>
        <name>Mg(2+)</name>
        <dbReference type="ChEBI" id="CHEBI:18420"/>
        <label>1</label>
    </ligand>
</feature>
<organism evidence="9 10">
    <name type="scientific">Dreissena polymorpha</name>
    <name type="common">Zebra mussel</name>
    <name type="synonym">Mytilus polymorpha</name>
    <dbReference type="NCBI Taxonomy" id="45954"/>
    <lineage>
        <taxon>Eukaryota</taxon>
        <taxon>Metazoa</taxon>
        <taxon>Spiralia</taxon>
        <taxon>Lophotrochozoa</taxon>
        <taxon>Mollusca</taxon>
        <taxon>Bivalvia</taxon>
        <taxon>Autobranchia</taxon>
        <taxon>Heteroconchia</taxon>
        <taxon>Euheterodonta</taxon>
        <taxon>Imparidentia</taxon>
        <taxon>Neoheterodontei</taxon>
        <taxon>Myida</taxon>
        <taxon>Dreissenoidea</taxon>
        <taxon>Dreissenidae</taxon>
        <taxon>Dreissena</taxon>
    </lineage>
</organism>
<evidence type="ECO:0000256" key="6">
    <source>
        <dbReference type="ARBA" id="ARBA00049798"/>
    </source>
</evidence>
<comment type="caution">
    <text evidence="9">The sequence shown here is derived from an EMBL/GenBank/DDBJ whole genome shotgun (WGS) entry which is preliminary data.</text>
</comment>